<evidence type="ECO:0000256" key="13">
    <source>
        <dbReference type="ARBA" id="ARBA00023015"/>
    </source>
</evidence>
<evidence type="ECO:0000256" key="7">
    <source>
        <dbReference type="ARBA" id="ARBA00022723"/>
    </source>
</evidence>
<dbReference type="GO" id="GO:0030154">
    <property type="term" value="P:cell differentiation"/>
    <property type="evidence" value="ECO:0007669"/>
    <property type="project" value="UniProtKB-KW"/>
</dbReference>
<evidence type="ECO:0000256" key="14">
    <source>
        <dbReference type="ARBA" id="ARBA00023125"/>
    </source>
</evidence>
<keyword evidence="8" id="KW-0677">Repeat</keyword>
<evidence type="ECO:0000256" key="6">
    <source>
        <dbReference type="ARBA" id="ARBA00022491"/>
    </source>
</evidence>
<feature type="domain" description="C2H2-type" evidence="23">
    <location>
        <begin position="271"/>
        <end position="295"/>
    </location>
</feature>
<evidence type="ECO:0000313" key="25">
    <source>
        <dbReference type="Proteomes" id="UP001346869"/>
    </source>
</evidence>
<dbReference type="AlphaFoldDB" id="A0AAN7Y8T6"/>
<keyword evidence="4" id="KW-0217">Developmental protein</keyword>
<comment type="subcellular location">
    <subcellularLocation>
        <location evidence="2">Cytoplasm</location>
    </subcellularLocation>
    <subcellularLocation>
        <location evidence="1">Nucleus speckle</location>
    </subcellularLocation>
</comment>
<evidence type="ECO:0000256" key="1">
    <source>
        <dbReference type="ARBA" id="ARBA00004324"/>
    </source>
</evidence>
<dbReference type="PROSITE" id="PS00028">
    <property type="entry name" value="ZINC_FINGER_C2H2_1"/>
    <property type="match status" value="3"/>
</dbReference>
<dbReference type="FunFam" id="3.30.160.60:FF:000359">
    <property type="entry name" value="GLIS family zinc finger 2"/>
    <property type="match status" value="1"/>
</dbReference>
<dbReference type="InterPro" id="IPR013087">
    <property type="entry name" value="Znf_C2H2_type"/>
</dbReference>
<evidence type="ECO:0000256" key="20">
    <source>
        <dbReference type="ARBA" id="ARBA00078271"/>
    </source>
</evidence>
<evidence type="ECO:0000256" key="22">
    <source>
        <dbReference type="SAM" id="MobiDB-lite"/>
    </source>
</evidence>
<keyword evidence="12" id="KW-0524">Neurogenesis</keyword>
<keyword evidence="6" id="KW-0678">Repressor</keyword>
<feature type="domain" description="C2H2-type" evidence="23">
    <location>
        <begin position="241"/>
        <end position="270"/>
    </location>
</feature>
<gene>
    <name evidence="24" type="ORF">PBY51_018369</name>
</gene>
<keyword evidence="17" id="KW-0539">Nucleus</keyword>
<dbReference type="PANTHER" id="PTHR45718:SF8">
    <property type="entry name" value="GLIS FAMILY ZINC FINGER 2"/>
    <property type="match status" value="1"/>
</dbReference>
<dbReference type="GO" id="GO:0008270">
    <property type="term" value="F:zinc ion binding"/>
    <property type="evidence" value="ECO:0007669"/>
    <property type="project" value="UniProtKB-KW"/>
</dbReference>
<evidence type="ECO:0000256" key="3">
    <source>
        <dbReference type="ARBA" id="ARBA00010831"/>
    </source>
</evidence>
<evidence type="ECO:0000313" key="24">
    <source>
        <dbReference type="EMBL" id="KAK5873319.1"/>
    </source>
</evidence>
<dbReference type="GO" id="GO:0016607">
    <property type="term" value="C:nuclear speck"/>
    <property type="evidence" value="ECO:0007669"/>
    <property type="project" value="UniProtKB-SubCell"/>
</dbReference>
<dbReference type="GO" id="GO:0005737">
    <property type="term" value="C:cytoplasm"/>
    <property type="evidence" value="ECO:0007669"/>
    <property type="project" value="UniProtKB-SubCell"/>
</dbReference>
<evidence type="ECO:0000256" key="19">
    <source>
        <dbReference type="ARBA" id="ARBA00077890"/>
    </source>
</evidence>
<protein>
    <recommendedName>
        <fullName evidence="18">Zinc finger protein GLIS2</fullName>
    </recommendedName>
    <alternativeName>
        <fullName evidence="20">GLI-similar 2</fullName>
    </alternativeName>
    <alternativeName>
        <fullName evidence="19">Neuronal Krueppel-like protein</fullName>
    </alternativeName>
</protein>
<dbReference type="Pfam" id="PF23561">
    <property type="entry name" value="zf-C2H2_15"/>
    <property type="match status" value="1"/>
</dbReference>
<evidence type="ECO:0000256" key="9">
    <source>
        <dbReference type="ARBA" id="ARBA00022771"/>
    </source>
</evidence>
<evidence type="ECO:0000256" key="12">
    <source>
        <dbReference type="ARBA" id="ARBA00022902"/>
    </source>
</evidence>
<comment type="similarity">
    <text evidence="3">Belongs to the GLI C2H2-type zinc-finger protein family.</text>
</comment>
<evidence type="ECO:0000256" key="8">
    <source>
        <dbReference type="ARBA" id="ARBA00022737"/>
    </source>
</evidence>
<keyword evidence="11" id="KW-0862">Zinc</keyword>
<dbReference type="FunFam" id="3.30.160.60:FF:000310">
    <property type="entry name" value="GLIS family zinc finger 2"/>
    <property type="match status" value="1"/>
</dbReference>
<dbReference type="InterPro" id="IPR056436">
    <property type="entry name" value="Znf-C2H2_ZIC1-5/GLI1-3-like"/>
</dbReference>
<keyword evidence="25" id="KW-1185">Reference proteome</keyword>
<dbReference type="SMART" id="SM00355">
    <property type="entry name" value="ZnF_C2H2"/>
    <property type="match status" value="5"/>
</dbReference>
<evidence type="ECO:0000256" key="5">
    <source>
        <dbReference type="ARBA" id="ARBA00022490"/>
    </source>
</evidence>
<dbReference type="Pfam" id="PF00096">
    <property type="entry name" value="zf-C2H2"/>
    <property type="match status" value="2"/>
</dbReference>
<dbReference type="EMBL" id="JAUZQC010000003">
    <property type="protein sequence ID" value="KAK5873319.1"/>
    <property type="molecule type" value="Genomic_DNA"/>
</dbReference>
<proteinExistence type="inferred from homology"/>
<feature type="region of interest" description="Disordered" evidence="22">
    <location>
        <begin position="1"/>
        <end position="102"/>
    </location>
</feature>
<keyword evidence="5" id="KW-0963">Cytoplasm</keyword>
<keyword evidence="7" id="KW-0479">Metal-binding</keyword>
<reference evidence="24 25" key="2">
    <citation type="journal article" date="2023" name="Mol. Biol. Evol.">
        <title>Genomics of Secondarily Temperate Adaptation in the Only Non-Antarctic Icefish.</title>
        <authorList>
            <person name="Rivera-Colon A.G."/>
            <person name="Rayamajhi N."/>
            <person name="Minhas B.F."/>
            <person name="Madrigal G."/>
            <person name="Bilyk K.T."/>
            <person name="Yoon V."/>
            <person name="Hune M."/>
            <person name="Gregory S."/>
            <person name="Cheng C.H.C."/>
            <person name="Catchen J.M."/>
        </authorList>
    </citation>
    <scope>NUCLEOTIDE SEQUENCE [LARGE SCALE GENOMIC DNA]</scope>
    <source>
        <strain evidence="24">JMC-PN-2008</strain>
    </source>
</reference>
<evidence type="ECO:0000256" key="21">
    <source>
        <dbReference type="PROSITE-ProRule" id="PRU00042"/>
    </source>
</evidence>
<dbReference type="PROSITE" id="PS50157">
    <property type="entry name" value="ZINC_FINGER_C2H2_2"/>
    <property type="match status" value="4"/>
</dbReference>
<sequence>MLSLDEPLDLKLPSGRTDGRVTLGKRAYPSTISRPRLLSSSFPSPPSSPESQFSPQDGPGSCCSPPAVDLRLAPPSPSSPSSLDSPHSSPRPHVFSQESSRPRGVEVGAFPFFLPVGTPPRFSFPSSVLRGPTREKLPETSQDSQLTCRWRKCRLLFASLQELVDHINDFHVKPEKDCGYCCQWEGCQRNGRGFNARYKMLIHIRTHTNEKPHHCPTCNKSFSRLENLKIHTRSHTGEKPYLCPYEGCSKRYSNSSDRFKHTRTHYVDKPYGCKMSGCLKRYTDPSSLRKHIKAHGHFVAPEQGAATGRLAGGLLGLQQGEAPPLGGARFLLPGAFLGGFGAPLSAYCRLGCMGPLGLSDSPLIHFGLSAASILGLGALGRGVSNREEEEEEEEEEVEALNLSAGGGPGRRDPLSWVLVPQRALLLKPAVV</sequence>
<organism evidence="24 25">
    <name type="scientific">Eleginops maclovinus</name>
    <name type="common">Patagonian blennie</name>
    <name type="synonym">Eleginus maclovinus</name>
    <dbReference type="NCBI Taxonomy" id="56733"/>
    <lineage>
        <taxon>Eukaryota</taxon>
        <taxon>Metazoa</taxon>
        <taxon>Chordata</taxon>
        <taxon>Craniata</taxon>
        <taxon>Vertebrata</taxon>
        <taxon>Euteleostomi</taxon>
        <taxon>Actinopterygii</taxon>
        <taxon>Neopterygii</taxon>
        <taxon>Teleostei</taxon>
        <taxon>Neoteleostei</taxon>
        <taxon>Acanthomorphata</taxon>
        <taxon>Eupercaria</taxon>
        <taxon>Perciformes</taxon>
        <taxon>Notothenioidei</taxon>
        <taxon>Eleginopidae</taxon>
        <taxon>Eleginops</taxon>
    </lineage>
</organism>
<keyword evidence="16" id="KW-0804">Transcription</keyword>
<feature type="region of interest" description="Disordered" evidence="22">
    <location>
        <begin position="384"/>
        <end position="410"/>
    </location>
</feature>
<keyword evidence="10" id="KW-0221">Differentiation</keyword>
<evidence type="ECO:0000256" key="17">
    <source>
        <dbReference type="ARBA" id="ARBA00023242"/>
    </source>
</evidence>
<comment type="caution">
    <text evidence="24">The sequence shown here is derived from an EMBL/GenBank/DDBJ whole genome shotgun (WGS) entry which is preliminary data.</text>
</comment>
<dbReference type="GO" id="GO:0000978">
    <property type="term" value="F:RNA polymerase II cis-regulatory region sequence-specific DNA binding"/>
    <property type="evidence" value="ECO:0007669"/>
    <property type="project" value="TreeGrafter"/>
</dbReference>
<dbReference type="SUPFAM" id="SSF57667">
    <property type="entry name" value="beta-beta-alpha zinc fingers"/>
    <property type="match status" value="3"/>
</dbReference>
<name>A0AAN7Y8T6_ELEMC</name>
<dbReference type="Proteomes" id="UP001346869">
    <property type="component" value="Unassembled WGS sequence"/>
</dbReference>
<dbReference type="GO" id="GO:0000981">
    <property type="term" value="F:DNA-binding transcription factor activity, RNA polymerase II-specific"/>
    <property type="evidence" value="ECO:0007669"/>
    <property type="project" value="TreeGrafter"/>
</dbReference>
<evidence type="ECO:0000259" key="23">
    <source>
        <dbReference type="PROSITE" id="PS50157"/>
    </source>
</evidence>
<evidence type="ECO:0000256" key="10">
    <source>
        <dbReference type="ARBA" id="ARBA00022782"/>
    </source>
</evidence>
<dbReference type="FunFam" id="3.30.160.60:FF:000019">
    <property type="entry name" value="GLI family zinc finger 3"/>
    <property type="match status" value="1"/>
</dbReference>
<evidence type="ECO:0000256" key="15">
    <source>
        <dbReference type="ARBA" id="ARBA00023159"/>
    </source>
</evidence>
<dbReference type="Gene3D" id="3.30.160.60">
    <property type="entry name" value="Classic Zinc Finger"/>
    <property type="match status" value="5"/>
</dbReference>
<keyword evidence="13" id="KW-0805">Transcription regulation</keyword>
<keyword evidence="9 21" id="KW-0863">Zinc-finger</keyword>
<reference evidence="24 25" key="1">
    <citation type="journal article" date="2023" name="Genes (Basel)">
        <title>Chromosome-Level Genome Assembly and Circadian Gene Repertoire of the Patagonia Blennie Eleginops maclovinus-The Closest Ancestral Proxy of Antarctic Cryonotothenioids.</title>
        <authorList>
            <person name="Cheng C.C."/>
            <person name="Rivera-Colon A.G."/>
            <person name="Minhas B.F."/>
            <person name="Wilson L."/>
            <person name="Rayamajhi N."/>
            <person name="Vargas-Chacoff L."/>
            <person name="Catchen J.M."/>
        </authorList>
    </citation>
    <scope>NUCLEOTIDE SEQUENCE [LARGE SCALE GENOMIC DNA]</scope>
    <source>
        <strain evidence="24">JMC-PN-2008</strain>
    </source>
</reference>
<feature type="domain" description="C2H2-type" evidence="23">
    <location>
        <begin position="180"/>
        <end position="212"/>
    </location>
</feature>
<feature type="domain" description="C2H2-type" evidence="23">
    <location>
        <begin position="213"/>
        <end position="240"/>
    </location>
</feature>
<feature type="compositionally biased region" description="Acidic residues" evidence="22">
    <location>
        <begin position="387"/>
        <end position="398"/>
    </location>
</feature>
<evidence type="ECO:0000256" key="4">
    <source>
        <dbReference type="ARBA" id="ARBA00022473"/>
    </source>
</evidence>
<dbReference type="InterPro" id="IPR043359">
    <property type="entry name" value="GLI-like"/>
</dbReference>
<dbReference type="InterPro" id="IPR036236">
    <property type="entry name" value="Znf_C2H2_sf"/>
</dbReference>
<evidence type="ECO:0000256" key="2">
    <source>
        <dbReference type="ARBA" id="ARBA00004496"/>
    </source>
</evidence>
<keyword evidence="14" id="KW-0238">DNA-binding</keyword>
<evidence type="ECO:0000256" key="16">
    <source>
        <dbReference type="ARBA" id="ARBA00023163"/>
    </source>
</evidence>
<feature type="compositionally biased region" description="Low complexity" evidence="22">
    <location>
        <begin position="79"/>
        <end position="92"/>
    </location>
</feature>
<evidence type="ECO:0000256" key="18">
    <source>
        <dbReference type="ARBA" id="ARBA00072781"/>
    </source>
</evidence>
<keyword evidence="15" id="KW-0010">Activator</keyword>
<dbReference type="GO" id="GO:0007399">
    <property type="term" value="P:nervous system development"/>
    <property type="evidence" value="ECO:0007669"/>
    <property type="project" value="UniProtKB-KW"/>
</dbReference>
<accession>A0AAN7Y8T6</accession>
<feature type="compositionally biased region" description="Low complexity" evidence="22">
    <location>
        <begin position="33"/>
        <end position="42"/>
    </location>
</feature>
<dbReference type="PANTHER" id="PTHR45718">
    <property type="entry name" value="TRANSCRIPTIONAL ACTIVATOR CUBITUS INTERRUPTUS"/>
    <property type="match status" value="1"/>
</dbReference>
<evidence type="ECO:0000256" key="11">
    <source>
        <dbReference type="ARBA" id="ARBA00022833"/>
    </source>
</evidence>
<dbReference type="FunFam" id="3.30.160.60:FF:000532">
    <property type="entry name" value="GLIS family zinc finger 2"/>
    <property type="match status" value="1"/>
</dbReference>
<dbReference type="FunFam" id="3.30.160.60:FF:000357">
    <property type="entry name" value="GLIS family zinc finger 2"/>
    <property type="match status" value="1"/>
</dbReference>